<evidence type="ECO:0000313" key="2">
    <source>
        <dbReference type="EMBL" id="AVH57491.1"/>
    </source>
</evidence>
<name>A0ABN5I3D2_9ACTN</name>
<evidence type="ECO:0000256" key="1">
    <source>
        <dbReference type="SAM" id="MobiDB-lite"/>
    </source>
</evidence>
<dbReference type="RefSeq" id="WP_099505923.1">
    <property type="nucleotide sequence ID" value="NZ_CP026652.1"/>
</dbReference>
<keyword evidence="3" id="KW-1185">Reference proteome</keyword>
<reference evidence="2 3" key="1">
    <citation type="submission" date="2018-02" db="EMBL/GenBank/DDBJ databases">
        <title>Complete genome sequence of Streptomyces dengpaensis, the producer of angucyclines.</title>
        <authorList>
            <person name="Yumei L."/>
        </authorList>
    </citation>
    <scope>NUCLEOTIDE SEQUENCE [LARGE SCALE GENOMIC DNA]</scope>
    <source>
        <strain evidence="2 3">XZHG99</strain>
    </source>
</reference>
<proteinExistence type="predicted"/>
<protein>
    <submittedName>
        <fullName evidence="2">Uncharacterized protein</fullName>
    </submittedName>
</protein>
<feature type="compositionally biased region" description="Low complexity" evidence="1">
    <location>
        <begin position="1"/>
        <end position="12"/>
    </location>
</feature>
<evidence type="ECO:0000313" key="3">
    <source>
        <dbReference type="Proteomes" id="UP000238413"/>
    </source>
</evidence>
<gene>
    <name evidence="2" type="ORF">C4B68_18805</name>
</gene>
<sequence>MTAATASTSASPSGPPPNPATHCTSWRDSGVSRLKVKSCARITDGRLYMNAEWRTTSGSALVDVYIWLEDANKEVVYPGTSLPNGMPSCNMAAWPTPRTNAQWKEYEVGKPLVHGEKYEVCVSVQEQGGPKPNIAGAATQGRQLGIVYP</sequence>
<accession>A0ABN5I3D2</accession>
<dbReference type="EMBL" id="CP026652">
    <property type="protein sequence ID" value="AVH57491.1"/>
    <property type="molecule type" value="Genomic_DNA"/>
</dbReference>
<feature type="region of interest" description="Disordered" evidence="1">
    <location>
        <begin position="1"/>
        <end position="26"/>
    </location>
</feature>
<organism evidence="2 3">
    <name type="scientific">Streptomyces dengpaensis</name>
    <dbReference type="NCBI Taxonomy" id="2049881"/>
    <lineage>
        <taxon>Bacteria</taxon>
        <taxon>Bacillati</taxon>
        <taxon>Actinomycetota</taxon>
        <taxon>Actinomycetes</taxon>
        <taxon>Kitasatosporales</taxon>
        <taxon>Streptomycetaceae</taxon>
        <taxon>Streptomyces</taxon>
    </lineage>
</organism>
<dbReference type="Proteomes" id="UP000238413">
    <property type="component" value="Chromosome"/>
</dbReference>